<dbReference type="Pfam" id="PF00107">
    <property type="entry name" value="ADH_zinc_N"/>
    <property type="match status" value="1"/>
</dbReference>
<gene>
    <name evidence="12" type="ORF">GNZ12_18535</name>
</gene>
<reference evidence="12 13" key="1">
    <citation type="submission" date="2019-11" db="EMBL/GenBank/DDBJ databases">
        <title>Metabolism of dissolved organic matter in forest soils.</title>
        <authorList>
            <person name="Cyle K.T."/>
            <person name="Wilhelm R.C."/>
            <person name="Martinez C.E."/>
        </authorList>
    </citation>
    <scope>NUCLEOTIDE SEQUENCE [LARGE SCALE GENOMIC DNA]</scope>
    <source>
        <strain evidence="12 13">1N</strain>
    </source>
</reference>
<keyword evidence="5" id="KW-0809">Transit peptide</keyword>
<dbReference type="InterPro" id="IPR011032">
    <property type="entry name" value="GroES-like_sf"/>
</dbReference>
<evidence type="ECO:0000256" key="7">
    <source>
        <dbReference type="ARBA" id="ARBA00023098"/>
    </source>
</evidence>
<evidence type="ECO:0000256" key="9">
    <source>
        <dbReference type="ARBA" id="ARBA00038963"/>
    </source>
</evidence>
<dbReference type="CDD" id="cd05282">
    <property type="entry name" value="ETR_like"/>
    <property type="match status" value="1"/>
</dbReference>
<comment type="caution">
    <text evidence="12">The sequence shown here is derived from an EMBL/GenBank/DDBJ whole genome shotgun (WGS) entry which is preliminary data.</text>
</comment>
<dbReference type="PANTHER" id="PTHR43981">
    <property type="entry name" value="ENOYL-[ACYL-CARRIER-PROTEIN] REDUCTASE, MITOCHONDRIAL"/>
    <property type="match status" value="1"/>
</dbReference>
<comment type="similarity">
    <text evidence="1">Belongs to the zinc-containing alcohol dehydrogenase family. Quinone oxidoreductase subfamily.</text>
</comment>
<keyword evidence="3" id="KW-0276">Fatty acid metabolism</keyword>
<accession>A0ABX2BUM5</accession>
<keyword evidence="13" id="KW-1185">Reference proteome</keyword>
<dbReference type="Gene3D" id="3.90.180.10">
    <property type="entry name" value="Medium-chain alcohol dehydrogenases, catalytic domain"/>
    <property type="match status" value="1"/>
</dbReference>
<proteinExistence type="inferred from homology"/>
<evidence type="ECO:0000313" key="13">
    <source>
        <dbReference type="Proteomes" id="UP000652198"/>
    </source>
</evidence>
<dbReference type="InterPro" id="IPR013154">
    <property type="entry name" value="ADH-like_N"/>
</dbReference>
<keyword evidence="4" id="KW-0521">NADP</keyword>
<dbReference type="InterPro" id="IPR013149">
    <property type="entry name" value="ADH-like_C"/>
</dbReference>
<dbReference type="InterPro" id="IPR020843">
    <property type="entry name" value="ER"/>
</dbReference>
<dbReference type="EMBL" id="WOEY01000072">
    <property type="protein sequence ID" value="NPT43272.1"/>
    <property type="molecule type" value="Genomic_DNA"/>
</dbReference>
<evidence type="ECO:0000256" key="3">
    <source>
        <dbReference type="ARBA" id="ARBA00022832"/>
    </source>
</evidence>
<comment type="catalytic activity">
    <reaction evidence="10">
        <text>a 2,3-saturated acyl-[ACP] + NADP(+) = a (2E)-enoyl-[ACP] + NADPH + H(+)</text>
        <dbReference type="Rhea" id="RHEA:22564"/>
        <dbReference type="Rhea" id="RHEA-COMP:9925"/>
        <dbReference type="Rhea" id="RHEA-COMP:9926"/>
        <dbReference type="ChEBI" id="CHEBI:15378"/>
        <dbReference type="ChEBI" id="CHEBI:57783"/>
        <dbReference type="ChEBI" id="CHEBI:58349"/>
        <dbReference type="ChEBI" id="CHEBI:78784"/>
        <dbReference type="ChEBI" id="CHEBI:78785"/>
        <dbReference type="EC" id="1.3.1.104"/>
    </reaction>
</comment>
<dbReference type="SMART" id="SM00829">
    <property type="entry name" value="PKS_ER"/>
    <property type="match status" value="1"/>
</dbReference>
<evidence type="ECO:0000256" key="10">
    <source>
        <dbReference type="ARBA" id="ARBA00048843"/>
    </source>
</evidence>
<keyword evidence="7" id="KW-0443">Lipid metabolism</keyword>
<evidence type="ECO:0000313" key="12">
    <source>
        <dbReference type="EMBL" id="NPT43272.1"/>
    </source>
</evidence>
<dbReference type="Pfam" id="PF08240">
    <property type="entry name" value="ADH_N"/>
    <property type="match status" value="1"/>
</dbReference>
<dbReference type="InterPro" id="IPR036291">
    <property type="entry name" value="NAD(P)-bd_dom_sf"/>
</dbReference>
<dbReference type="SUPFAM" id="SSF50129">
    <property type="entry name" value="GroES-like"/>
    <property type="match status" value="1"/>
</dbReference>
<keyword evidence="8" id="KW-0275">Fatty acid biosynthesis</keyword>
<evidence type="ECO:0000256" key="6">
    <source>
        <dbReference type="ARBA" id="ARBA00023002"/>
    </source>
</evidence>
<keyword evidence="2" id="KW-0444">Lipid biosynthesis</keyword>
<dbReference type="Proteomes" id="UP000652198">
    <property type="component" value="Unassembled WGS sequence"/>
</dbReference>
<evidence type="ECO:0000259" key="11">
    <source>
        <dbReference type="SMART" id="SM00829"/>
    </source>
</evidence>
<dbReference type="EC" id="1.3.1.104" evidence="9"/>
<sequence length="339" mass="35853">MPGRRVHLGVHRRWSFIMKGIVLTAYGDPATGLELREVPEPASPGAGQVMVAVDYAPINFSDILVARGLYPLHPELPSVIGNEGAGRVLEVGAGVSNVRVGDRVALPMGNFTWRERMVVNADGLVALPTDADPHQLAMLTINPPTAHLLLETYVHLQSDDWIAINAANSAIARWIVGFARKKGVRTLGLVRRAEAISAAREAGCDLVLLDDDDAPAKMAEALGEKRARLALDAVSGEAAGRLAKLLGPRGTLVSYAAPTFAAMAVSPFEVIFNDLTIRGFSLGNPDFAGQIPGAILQASKMVAAGEVAIPVAATYRLEEIGAAISHQMRGGKVLLKIGD</sequence>
<evidence type="ECO:0000256" key="2">
    <source>
        <dbReference type="ARBA" id="ARBA00022516"/>
    </source>
</evidence>
<dbReference type="PANTHER" id="PTHR43981:SF2">
    <property type="entry name" value="ENOYL-[ACYL-CARRIER-PROTEIN] REDUCTASE, MITOCHONDRIAL"/>
    <property type="match status" value="1"/>
</dbReference>
<evidence type="ECO:0000256" key="1">
    <source>
        <dbReference type="ARBA" id="ARBA00010371"/>
    </source>
</evidence>
<evidence type="ECO:0000256" key="4">
    <source>
        <dbReference type="ARBA" id="ARBA00022857"/>
    </source>
</evidence>
<evidence type="ECO:0000256" key="5">
    <source>
        <dbReference type="ARBA" id="ARBA00022946"/>
    </source>
</evidence>
<name>A0ABX2BUM5_9BURK</name>
<organism evidence="12 13">
    <name type="scientific">Paraburkholderia solitsugae</name>
    <dbReference type="NCBI Taxonomy" id="2675748"/>
    <lineage>
        <taxon>Bacteria</taxon>
        <taxon>Pseudomonadati</taxon>
        <taxon>Pseudomonadota</taxon>
        <taxon>Betaproteobacteria</taxon>
        <taxon>Burkholderiales</taxon>
        <taxon>Burkholderiaceae</taxon>
        <taxon>Paraburkholderia</taxon>
    </lineage>
</organism>
<protein>
    <recommendedName>
        <fullName evidence="9">enoyl-[acyl-carrier-protein] reductase</fullName>
        <ecNumber evidence="9">1.3.1.104</ecNumber>
    </recommendedName>
</protein>
<dbReference type="InterPro" id="IPR051034">
    <property type="entry name" value="Mito_Enoyl-ACP_Reductase"/>
</dbReference>
<keyword evidence="6" id="KW-0560">Oxidoreductase</keyword>
<dbReference type="Gene3D" id="3.40.50.720">
    <property type="entry name" value="NAD(P)-binding Rossmann-like Domain"/>
    <property type="match status" value="1"/>
</dbReference>
<feature type="domain" description="Enoyl reductase (ER)" evidence="11">
    <location>
        <begin position="30"/>
        <end position="335"/>
    </location>
</feature>
<dbReference type="SUPFAM" id="SSF51735">
    <property type="entry name" value="NAD(P)-binding Rossmann-fold domains"/>
    <property type="match status" value="1"/>
</dbReference>
<evidence type="ECO:0000256" key="8">
    <source>
        <dbReference type="ARBA" id="ARBA00023160"/>
    </source>
</evidence>